<proteinExistence type="predicted"/>
<evidence type="ECO:0000259" key="1">
    <source>
        <dbReference type="Pfam" id="PF24035"/>
    </source>
</evidence>
<comment type="caution">
    <text evidence="2">The sequence shown here is derived from an EMBL/GenBank/DDBJ whole genome shotgun (WGS) entry which is preliminary data.</text>
</comment>
<dbReference type="Proteomes" id="UP001501729">
    <property type="component" value="Unassembled WGS sequence"/>
</dbReference>
<protein>
    <recommendedName>
        <fullName evidence="1">DUF7344 domain-containing protein</fullName>
    </recommendedName>
</protein>
<name>A0AAV3UA21_9EURY</name>
<accession>A0AAV3UA21</accession>
<dbReference type="AlphaFoldDB" id="A0AAV3UA21"/>
<dbReference type="EMBL" id="BAABKX010000001">
    <property type="protein sequence ID" value="GAA5040006.1"/>
    <property type="molecule type" value="Genomic_DNA"/>
</dbReference>
<organism evidence="2 3">
    <name type="scientific">Haladaptatus pallidirubidus</name>
    <dbReference type="NCBI Taxonomy" id="1008152"/>
    <lineage>
        <taxon>Archaea</taxon>
        <taxon>Methanobacteriati</taxon>
        <taxon>Methanobacteriota</taxon>
        <taxon>Stenosarchaea group</taxon>
        <taxon>Halobacteria</taxon>
        <taxon>Halobacteriales</taxon>
        <taxon>Haladaptataceae</taxon>
        <taxon>Haladaptatus</taxon>
    </lineage>
</organism>
<dbReference type="InterPro" id="IPR055768">
    <property type="entry name" value="DUF7344"/>
</dbReference>
<sequence length="115" mass="12677">MARGSVGSVLVSLSRQRNRYILYSLARHAEHAPMGVEVLAREVAGWEYGIAPESVPDEAFESVLDDLSRNSLPTLSYRGLVEYDPLSGLVGRPRYSFTADILVSLLARIELNSVL</sequence>
<evidence type="ECO:0000313" key="3">
    <source>
        <dbReference type="Proteomes" id="UP001501729"/>
    </source>
</evidence>
<dbReference type="GeneID" id="68614702"/>
<reference evidence="2 3" key="1">
    <citation type="journal article" date="2019" name="Int. J. Syst. Evol. Microbiol.">
        <title>The Global Catalogue of Microorganisms (GCM) 10K type strain sequencing project: providing services to taxonomists for standard genome sequencing and annotation.</title>
        <authorList>
            <consortium name="The Broad Institute Genomics Platform"/>
            <consortium name="The Broad Institute Genome Sequencing Center for Infectious Disease"/>
            <person name="Wu L."/>
            <person name="Ma J."/>
        </authorList>
    </citation>
    <scope>NUCLEOTIDE SEQUENCE [LARGE SCALE GENOMIC DNA]</scope>
    <source>
        <strain evidence="2 3">JCM 17504</strain>
    </source>
</reference>
<dbReference type="Pfam" id="PF24035">
    <property type="entry name" value="DUF7344"/>
    <property type="match status" value="1"/>
</dbReference>
<evidence type="ECO:0000313" key="2">
    <source>
        <dbReference type="EMBL" id="GAA5040006.1"/>
    </source>
</evidence>
<keyword evidence="3" id="KW-1185">Reference proteome</keyword>
<feature type="domain" description="DUF7344" evidence="1">
    <location>
        <begin position="13"/>
        <end position="90"/>
    </location>
</feature>
<dbReference type="RefSeq" id="WP_227774580.1">
    <property type="nucleotide sequence ID" value="NZ_BAABKX010000001.1"/>
</dbReference>
<gene>
    <name evidence="2" type="ORF">GCM10025751_00100</name>
</gene>